<organism evidence="1 2">
    <name type="scientific">Actinokineospora cianjurensis</name>
    <dbReference type="NCBI Taxonomy" id="585224"/>
    <lineage>
        <taxon>Bacteria</taxon>
        <taxon>Bacillati</taxon>
        <taxon>Actinomycetota</taxon>
        <taxon>Actinomycetes</taxon>
        <taxon>Pseudonocardiales</taxon>
        <taxon>Pseudonocardiaceae</taxon>
        <taxon>Actinokineospora</taxon>
    </lineage>
</organism>
<evidence type="ECO:0000313" key="2">
    <source>
        <dbReference type="Proteomes" id="UP000282454"/>
    </source>
</evidence>
<protein>
    <submittedName>
        <fullName evidence="1">Uncharacterized protein</fullName>
    </submittedName>
</protein>
<evidence type="ECO:0000313" key="1">
    <source>
        <dbReference type="EMBL" id="RLK59581.1"/>
    </source>
</evidence>
<dbReference type="Proteomes" id="UP000282454">
    <property type="component" value="Unassembled WGS sequence"/>
</dbReference>
<keyword evidence="2" id="KW-1185">Reference proteome</keyword>
<sequence>MSSLLRHSLPPLPLRPPVRRAATLMARPALVRGGGLVRARSPSAALRSRPLGLLRPAGRPLPRLLSCVVLPRGWLSRGLLPQTMLPGRLPHRVRPRTLRLPDALPRRATRCGGLPLTGLPRALPRDTALFHLCLRPACTA</sequence>
<accession>A0A421B5B7</accession>
<dbReference type="AlphaFoldDB" id="A0A421B5B7"/>
<reference evidence="1 2" key="1">
    <citation type="submission" date="2018-10" db="EMBL/GenBank/DDBJ databases">
        <title>Genomic Encyclopedia of Archaeal and Bacterial Type Strains, Phase II (KMG-II): from individual species to whole genera.</title>
        <authorList>
            <person name="Goeker M."/>
        </authorList>
    </citation>
    <scope>NUCLEOTIDE SEQUENCE [LARGE SCALE GENOMIC DNA]</scope>
    <source>
        <strain evidence="1 2">DSM 45657</strain>
    </source>
</reference>
<comment type="caution">
    <text evidence="1">The sequence shown here is derived from an EMBL/GenBank/DDBJ whole genome shotgun (WGS) entry which is preliminary data.</text>
</comment>
<proteinExistence type="predicted"/>
<name>A0A421B5B7_9PSEU</name>
<dbReference type="EMBL" id="RCDD01000001">
    <property type="protein sequence ID" value="RLK59581.1"/>
    <property type="molecule type" value="Genomic_DNA"/>
</dbReference>
<gene>
    <name evidence="1" type="ORF">CLV68_0060</name>
</gene>